<dbReference type="InterPro" id="IPR047773">
    <property type="entry name" value="YHYH_dom_bact"/>
</dbReference>
<dbReference type="EMBL" id="MIQH01000928">
    <property type="protein sequence ID" value="OIR23995.1"/>
    <property type="molecule type" value="Genomic_DNA"/>
</dbReference>
<reference evidence="2" key="1">
    <citation type="submission" date="2016-09" db="EMBL/GenBank/DDBJ databases">
        <title>Genome Sequence of Bathymodiolus thermophilus sulfur-oxidizing gill endosymbiont.</title>
        <authorList>
            <person name="Ponnudurai R."/>
            <person name="Kleiner M."/>
            <person name="Sayavedra L."/>
            <person name="Thuermer A."/>
            <person name="Felbeck H."/>
            <person name="Schlueter R."/>
            <person name="Schweder T."/>
            <person name="Markert S."/>
        </authorList>
    </citation>
    <scope>NUCLEOTIDE SEQUENCE [LARGE SCALE GENOMIC DNA]</scope>
    <source>
        <strain evidence="2">BAT/CrabSpa'14</strain>
    </source>
</reference>
<dbReference type="AlphaFoldDB" id="A0A1J5TSY8"/>
<evidence type="ECO:0000313" key="2">
    <source>
        <dbReference type="Proteomes" id="UP000182798"/>
    </source>
</evidence>
<gene>
    <name evidence="1" type="ORF">BGC33_08920</name>
</gene>
<name>A0A1J5TSY8_9GAMM</name>
<proteinExistence type="predicted"/>
<protein>
    <recommendedName>
        <fullName evidence="3">YHYH domain-containing protein</fullName>
    </recommendedName>
</protein>
<evidence type="ECO:0008006" key="3">
    <source>
        <dbReference type="Google" id="ProtNLM"/>
    </source>
</evidence>
<dbReference type="RefSeq" id="WP_071565095.1">
    <property type="nucleotide sequence ID" value="NZ_CAESAR020000035.1"/>
</dbReference>
<dbReference type="Proteomes" id="UP000182798">
    <property type="component" value="Unassembled WGS sequence"/>
</dbReference>
<dbReference type="NCBIfam" id="NF033223">
    <property type="entry name" value="YHYH_alt"/>
    <property type="match status" value="1"/>
</dbReference>
<comment type="caution">
    <text evidence="1">The sequence shown here is derived from an EMBL/GenBank/DDBJ whole genome shotgun (WGS) entry which is preliminary data.</text>
</comment>
<accession>A0A1J5TSY8</accession>
<evidence type="ECO:0000313" key="1">
    <source>
        <dbReference type="EMBL" id="OIR23995.1"/>
    </source>
</evidence>
<sequence length="125" mass="13766">MQVKWLFLIKITENKGAIIKIQNIMAITLLSISLTIRAHSGGLNARGCHHETRTGGYHCHNNSDSGSGPSLDPSLRKLIGTIALLGAVYYTYYAIGRQNLHIVLAPIGRNNTTIYAPNITIEYNF</sequence>
<organism evidence="1 2">
    <name type="scientific">Bathymodiolus thermophilus thioautotrophic gill symbiont</name>
    <dbReference type="NCBI Taxonomy" id="2360"/>
    <lineage>
        <taxon>Bacteria</taxon>
        <taxon>Pseudomonadati</taxon>
        <taxon>Pseudomonadota</taxon>
        <taxon>Gammaproteobacteria</taxon>
        <taxon>sulfur-oxidizing symbionts</taxon>
    </lineage>
</organism>